<protein>
    <submittedName>
        <fullName evidence="1">Spore coat polysaccharide biosynthesis protein SpsF</fullName>
    </submittedName>
</protein>
<dbReference type="InterPro" id="IPR029044">
    <property type="entry name" value="Nucleotide-diphossugar_trans"/>
</dbReference>
<evidence type="ECO:0000313" key="2">
    <source>
        <dbReference type="Proteomes" id="UP000245466"/>
    </source>
</evidence>
<dbReference type="CDD" id="cd02518">
    <property type="entry name" value="GT2_SpsF"/>
    <property type="match status" value="1"/>
</dbReference>
<reference evidence="1 2" key="1">
    <citation type="submission" date="2018-04" db="EMBL/GenBank/DDBJ databases">
        <title>Genomic Encyclopedia of Type Strains, Phase IV (KMG-IV): sequencing the most valuable type-strain genomes for metagenomic binning, comparative biology and taxonomic classification.</title>
        <authorList>
            <person name="Goeker M."/>
        </authorList>
    </citation>
    <scope>NUCLEOTIDE SEQUENCE [LARGE SCALE GENOMIC DNA]</scope>
    <source>
        <strain evidence="1 2">DSM 100231</strain>
    </source>
</reference>
<dbReference type="PANTHER" id="PTHR42866">
    <property type="entry name" value="3-DEOXY-MANNO-OCTULOSONATE CYTIDYLYLTRANSFERASE"/>
    <property type="match status" value="1"/>
</dbReference>
<gene>
    <name evidence="1" type="ORF">C8E01_11362</name>
</gene>
<dbReference type="RefSeq" id="WP_116544573.1">
    <property type="nucleotide sequence ID" value="NZ_QEKI01000013.1"/>
</dbReference>
<dbReference type="OrthoDB" id="9815559at2"/>
<dbReference type="Pfam" id="PF02348">
    <property type="entry name" value="CTP_transf_3"/>
    <property type="match status" value="1"/>
</dbReference>
<dbReference type="AlphaFoldDB" id="A0A2U1ARN3"/>
<sequence>MVKVGAIIQVRLGSERLPGKVLLPLPFSGSTSLLEHVVMNSRDAKSLHQTIVATTTRSADDAIENFCSTKVIPFLRGSADDVLDRFQQAAHTYELDVIMRLTGDNPFVLPETIDQAVEKLLQTASDYIITTGLPLGTNVEVFTRQALEKAAAQATAASDREHVTPFIRREASFKNQTLPIESDISQLRLTVDYPTDYALAALLFERLWKPGQPITHEAISGLLREQPWLQEINAANTQRQIFVSEEEELAAARKQLQAGGLTRALLKLG</sequence>
<dbReference type="EMBL" id="QEKI01000013">
    <property type="protein sequence ID" value="PVY39075.1"/>
    <property type="molecule type" value="Genomic_DNA"/>
</dbReference>
<dbReference type="Proteomes" id="UP000245466">
    <property type="component" value="Unassembled WGS sequence"/>
</dbReference>
<dbReference type="PANTHER" id="PTHR42866:SF1">
    <property type="entry name" value="SPORE COAT POLYSACCHARIDE BIOSYNTHESIS PROTEIN SPSF"/>
    <property type="match status" value="1"/>
</dbReference>
<proteinExistence type="predicted"/>
<dbReference type="InterPro" id="IPR003329">
    <property type="entry name" value="Cytidylyl_trans"/>
</dbReference>
<accession>A0A2U1ARN3</accession>
<comment type="caution">
    <text evidence="1">The sequence shown here is derived from an EMBL/GenBank/DDBJ whole genome shotgun (WGS) entry which is preliminary data.</text>
</comment>
<name>A0A2U1ARN3_9BACT</name>
<keyword evidence="2" id="KW-1185">Reference proteome</keyword>
<dbReference type="SUPFAM" id="SSF53448">
    <property type="entry name" value="Nucleotide-diphospho-sugar transferases"/>
    <property type="match status" value="1"/>
</dbReference>
<dbReference type="Gene3D" id="3.90.550.10">
    <property type="entry name" value="Spore Coat Polysaccharide Biosynthesis Protein SpsA, Chain A"/>
    <property type="match status" value="1"/>
</dbReference>
<dbReference type="GO" id="GO:0005829">
    <property type="term" value="C:cytosol"/>
    <property type="evidence" value="ECO:0007669"/>
    <property type="project" value="TreeGrafter"/>
</dbReference>
<evidence type="ECO:0000313" key="1">
    <source>
        <dbReference type="EMBL" id="PVY39075.1"/>
    </source>
</evidence>
<organism evidence="1 2">
    <name type="scientific">Pontibacter virosus</name>
    <dbReference type="NCBI Taxonomy" id="1765052"/>
    <lineage>
        <taxon>Bacteria</taxon>
        <taxon>Pseudomonadati</taxon>
        <taxon>Bacteroidota</taxon>
        <taxon>Cytophagia</taxon>
        <taxon>Cytophagales</taxon>
        <taxon>Hymenobacteraceae</taxon>
        <taxon>Pontibacter</taxon>
    </lineage>
</organism>